<evidence type="ECO:0000256" key="11">
    <source>
        <dbReference type="SAM" id="MobiDB-lite"/>
    </source>
</evidence>
<feature type="transmembrane region" description="Helical" evidence="12">
    <location>
        <begin position="366"/>
        <end position="384"/>
    </location>
</feature>
<feature type="domain" description="Major facilitator superfamily (MFS) profile" evidence="13">
    <location>
        <begin position="65"/>
        <end position="481"/>
    </location>
</feature>
<feature type="transmembrane region" description="Helical" evidence="12">
    <location>
        <begin position="423"/>
        <end position="444"/>
    </location>
</feature>
<protein>
    <submittedName>
        <fullName evidence="14">Allantoate permease</fullName>
    </submittedName>
</protein>
<name>A0AB74BU40_ASPFL</name>
<dbReference type="PANTHER" id="PTHR43791">
    <property type="entry name" value="PERMEASE-RELATED"/>
    <property type="match status" value="1"/>
</dbReference>
<keyword evidence="8" id="KW-0680">Restriction system</keyword>
<accession>A0AB74BU40</accession>
<dbReference type="Pfam" id="PF07690">
    <property type="entry name" value="MFS_1"/>
    <property type="match status" value="1"/>
</dbReference>
<evidence type="ECO:0000256" key="12">
    <source>
        <dbReference type="SAM" id="Phobius"/>
    </source>
</evidence>
<feature type="transmembrane region" description="Helical" evidence="12">
    <location>
        <begin position="61"/>
        <end position="78"/>
    </location>
</feature>
<dbReference type="GO" id="GO:0015667">
    <property type="term" value="F:site-specific DNA-methyltransferase (cytosine-N4-specific) activity"/>
    <property type="evidence" value="ECO:0007669"/>
    <property type="project" value="InterPro"/>
</dbReference>
<feature type="compositionally biased region" description="Polar residues" evidence="11">
    <location>
        <begin position="8"/>
        <end position="17"/>
    </location>
</feature>
<dbReference type="EMBL" id="QQZZ01000177">
    <property type="protein sequence ID" value="RMZ37300.1"/>
    <property type="molecule type" value="Genomic_DNA"/>
</dbReference>
<evidence type="ECO:0000256" key="5">
    <source>
        <dbReference type="ARBA" id="ARBA00022679"/>
    </source>
</evidence>
<dbReference type="InterPro" id="IPR036259">
    <property type="entry name" value="MFS_trans_sf"/>
</dbReference>
<dbReference type="AlphaFoldDB" id="A0AB74BU40"/>
<feature type="region of interest" description="Disordered" evidence="11">
    <location>
        <begin position="1"/>
        <end position="24"/>
    </location>
</feature>
<comment type="caution">
    <text evidence="14">The sequence shown here is derived from an EMBL/GenBank/DDBJ whole genome shotgun (WGS) entry which is preliminary data.</text>
</comment>
<proteinExistence type="inferred from homology"/>
<evidence type="ECO:0000259" key="13">
    <source>
        <dbReference type="PROSITE" id="PS50850"/>
    </source>
</evidence>
<reference evidence="14 15" key="1">
    <citation type="submission" date="2018-07" db="EMBL/GenBank/DDBJ databases">
        <title>Identification of spontaneous genetic mutation associated with occurrence of a yellow conidial color mutant of Aspergillus flavus.</title>
        <authorList>
            <person name="Chang P.-K."/>
            <person name="Mack B.M."/>
            <person name="Scharfenstein L."/>
            <person name="Gilbert M.K."/>
        </authorList>
    </citation>
    <scope>NUCLEOTIDE SEQUENCE [LARGE SCALE GENOMIC DNA]</scope>
    <source>
        <strain evidence="14 15">CA14</strain>
    </source>
</reference>
<dbReference type="Proteomes" id="UP000275480">
    <property type="component" value="Unassembled WGS sequence"/>
</dbReference>
<evidence type="ECO:0000256" key="1">
    <source>
        <dbReference type="ARBA" id="ARBA00004141"/>
    </source>
</evidence>
<dbReference type="GO" id="GO:0022857">
    <property type="term" value="F:transmembrane transporter activity"/>
    <property type="evidence" value="ECO:0007669"/>
    <property type="project" value="InterPro"/>
</dbReference>
<evidence type="ECO:0000256" key="2">
    <source>
        <dbReference type="ARBA" id="ARBA00008335"/>
    </source>
</evidence>
<evidence type="ECO:0000256" key="9">
    <source>
        <dbReference type="ARBA" id="ARBA00022989"/>
    </source>
</evidence>
<feature type="transmembrane region" description="Helical" evidence="12">
    <location>
        <begin position="390"/>
        <end position="411"/>
    </location>
</feature>
<keyword evidence="4" id="KW-0489">Methyltransferase</keyword>
<dbReference type="PROSITE" id="PS00093">
    <property type="entry name" value="N4_MTASE"/>
    <property type="match status" value="1"/>
</dbReference>
<keyword evidence="7 12" id="KW-0812">Transmembrane</keyword>
<keyword evidence="6" id="KW-0949">S-adenosyl-L-methionine</keyword>
<dbReference type="PANTHER" id="PTHR43791:SF92">
    <property type="entry name" value="AGL026WP"/>
    <property type="match status" value="1"/>
</dbReference>
<keyword evidence="9 12" id="KW-1133">Transmembrane helix</keyword>
<evidence type="ECO:0000313" key="14">
    <source>
        <dbReference type="EMBL" id="RMZ37300.1"/>
    </source>
</evidence>
<evidence type="ECO:0000256" key="4">
    <source>
        <dbReference type="ARBA" id="ARBA00022603"/>
    </source>
</evidence>
<feature type="transmembrane region" description="Helical" evidence="12">
    <location>
        <begin position="191"/>
        <end position="213"/>
    </location>
</feature>
<evidence type="ECO:0000256" key="7">
    <source>
        <dbReference type="ARBA" id="ARBA00022692"/>
    </source>
</evidence>
<dbReference type="InterPro" id="IPR011701">
    <property type="entry name" value="MFS"/>
</dbReference>
<evidence type="ECO:0000256" key="3">
    <source>
        <dbReference type="ARBA" id="ARBA00022448"/>
    </source>
</evidence>
<keyword evidence="5" id="KW-0808">Transferase</keyword>
<keyword evidence="10 12" id="KW-0472">Membrane</keyword>
<gene>
    <name evidence="14" type="ORF">CA14_011487</name>
</gene>
<dbReference type="GO" id="GO:0003677">
    <property type="term" value="F:DNA binding"/>
    <property type="evidence" value="ECO:0007669"/>
    <property type="project" value="InterPro"/>
</dbReference>
<dbReference type="Gene3D" id="1.20.1250.20">
    <property type="entry name" value="MFS general substrate transporter like domains"/>
    <property type="match status" value="2"/>
</dbReference>
<feature type="transmembrane region" description="Helical" evidence="12">
    <location>
        <begin position="456"/>
        <end position="477"/>
    </location>
</feature>
<dbReference type="FunFam" id="1.20.1250.20:FF:000057">
    <property type="entry name" value="MFS general substrate transporter"/>
    <property type="match status" value="1"/>
</dbReference>
<sequence>MASPLAPTKSSPDSQEVQGKDQKDNWVEHVQDENALDVVATYHSYEPEFRSTVEKELLRKIDARILPLIVVIYLFNYLDRNSITQARLYGLQEDTGLKGAEYQTAISIFSAGYILMQLPSTIMMTKFRPSIYLPTCMILWAITSGCTAATQSTPGILLVRFFLGFVEAPFFPGAVYYLSCWYTKREIGVRMALLVCGILLSNAFAGLISAGILSGMGGVAGLAAWRWLFILEGLATVVLGCLALVVLPDFPSTTKWLTDSEKVVAQARLAVDSGTSTVNDEEVPIMRGIAWAVKDVRTWIFACLQMSTTASISYSHFFPTLIKQLGFENNTIVLLLTSPPYFVAFWWSLSWAWVADRKQIRSIPSGISQALAMVGTILLIAVSGQLWARYAFTFLVCCGTFGVYSTTYAWLSSTLTQPPIKRAVAIGLANTCANIASLFANYFWLDEYEPAYRQSWGCLLAFQALGMACILTLRFLLQRSNKKFEKLAAEGDINDTIFISHLNDDERSAVQNNFSCKSSHRISSDDRIFSDPALVSQSQVCPVYGSAMDKQAQAQIEQDSVTIFDQSVRFV</sequence>
<dbReference type="SUPFAM" id="SSF103473">
    <property type="entry name" value="MFS general substrate transporter"/>
    <property type="match status" value="1"/>
</dbReference>
<feature type="transmembrane region" description="Helical" evidence="12">
    <location>
        <begin position="156"/>
        <end position="179"/>
    </location>
</feature>
<evidence type="ECO:0000256" key="8">
    <source>
        <dbReference type="ARBA" id="ARBA00022747"/>
    </source>
</evidence>
<evidence type="ECO:0000256" key="6">
    <source>
        <dbReference type="ARBA" id="ARBA00022691"/>
    </source>
</evidence>
<dbReference type="GO" id="GO:0016020">
    <property type="term" value="C:membrane"/>
    <property type="evidence" value="ECO:0007669"/>
    <property type="project" value="UniProtKB-SubCell"/>
</dbReference>
<feature type="transmembrane region" description="Helical" evidence="12">
    <location>
        <begin position="296"/>
        <end position="317"/>
    </location>
</feature>
<dbReference type="PROSITE" id="PS50850">
    <property type="entry name" value="MFS"/>
    <property type="match status" value="1"/>
</dbReference>
<evidence type="ECO:0000313" key="15">
    <source>
        <dbReference type="Proteomes" id="UP000275480"/>
    </source>
</evidence>
<dbReference type="FunFam" id="1.20.1250.20:FF:000013">
    <property type="entry name" value="MFS general substrate transporter"/>
    <property type="match status" value="1"/>
</dbReference>
<dbReference type="GO" id="GO:0009307">
    <property type="term" value="P:DNA restriction-modification system"/>
    <property type="evidence" value="ECO:0007669"/>
    <property type="project" value="UniProtKB-KW"/>
</dbReference>
<organism evidence="14 15">
    <name type="scientific">Aspergillus flavus</name>
    <dbReference type="NCBI Taxonomy" id="5059"/>
    <lineage>
        <taxon>Eukaryota</taxon>
        <taxon>Fungi</taxon>
        <taxon>Dikarya</taxon>
        <taxon>Ascomycota</taxon>
        <taxon>Pezizomycotina</taxon>
        <taxon>Eurotiomycetes</taxon>
        <taxon>Eurotiomycetidae</taxon>
        <taxon>Eurotiales</taxon>
        <taxon>Aspergillaceae</taxon>
        <taxon>Aspergillus</taxon>
        <taxon>Aspergillus subgen. Circumdati</taxon>
    </lineage>
</organism>
<dbReference type="InterPro" id="IPR017985">
    <property type="entry name" value="MeTrfase_CN4_CS"/>
</dbReference>
<feature type="transmembrane region" description="Helical" evidence="12">
    <location>
        <begin position="332"/>
        <end position="354"/>
    </location>
</feature>
<feature type="transmembrane region" description="Helical" evidence="12">
    <location>
        <begin position="131"/>
        <end position="150"/>
    </location>
</feature>
<comment type="similarity">
    <text evidence="2">Belongs to the major facilitator superfamily.</text>
</comment>
<keyword evidence="3" id="KW-0813">Transport</keyword>
<comment type="subcellular location">
    <subcellularLocation>
        <location evidence="1">Membrane</location>
        <topology evidence="1">Multi-pass membrane protein</topology>
    </subcellularLocation>
</comment>
<dbReference type="GO" id="GO:0032259">
    <property type="term" value="P:methylation"/>
    <property type="evidence" value="ECO:0007669"/>
    <property type="project" value="UniProtKB-KW"/>
</dbReference>
<dbReference type="InterPro" id="IPR020846">
    <property type="entry name" value="MFS_dom"/>
</dbReference>
<evidence type="ECO:0000256" key="10">
    <source>
        <dbReference type="ARBA" id="ARBA00023136"/>
    </source>
</evidence>
<feature type="transmembrane region" description="Helical" evidence="12">
    <location>
        <begin position="225"/>
        <end position="247"/>
    </location>
</feature>